<feature type="transmembrane region" description="Helical" evidence="9">
    <location>
        <begin position="359"/>
        <end position="376"/>
    </location>
</feature>
<protein>
    <recommendedName>
        <fullName evidence="9">Branched-chain amino acid transport system carrier protein</fullName>
    </recommendedName>
</protein>
<feature type="transmembrane region" description="Helical" evidence="9">
    <location>
        <begin position="117"/>
        <end position="136"/>
    </location>
</feature>
<dbReference type="Proteomes" id="UP000255476">
    <property type="component" value="Unassembled WGS sequence"/>
</dbReference>
<keyword evidence="7 9" id="KW-1133">Transmembrane helix</keyword>
<feature type="transmembrane region" description="Helical" evidence="9">
    <location>
        <begin position="38"/>
        <end position="58"/>
    </location>
</feature>
<reference evidence="10 11" key="1">
    <citation type="submission" date="2018-06" db="EMBL/GenBank/DDBJ databases">
        <authorList>
            <consortium name="Pathogen Informatics"/>
            <person name="Doyle S."/>
        </authorList>
    </citation>
    <scope>NUCLEOTIDE SEQUENCE [LARGE SCALE GENOMIC DNA]</scope>
    <source>
        <strain evidence="10 11">NCTC7023</strain>
    </source>
</reference>
<feature type="transmembrane region" description="Helical" evidence="9">
    <location>
        <begin position="385"/>
        <end position="409"/>
    </location>
</feature>
<evidence type="ECO:0000256" key="7">
    <source>
        <dbReference type="ARBA" id="ARBA00022989"/>
    </source>
</evidence>
<keyword evidence="5 9" id="KW-0812">Transmembrane</keyword>
<dbReference type="AlphaFoldDB" id="A0AAX2LI20"/>
<dbReference type="PANTHER" id="PTHR30588">
    <property type="entry name" value="BRANCHED-CHAIN AMINO ACID TRANSPORT SYSTEM 2 CARRIER PROTEIN"/>
    <property type="match status" value="1"/>
</dbReference>
<dbReference type="GO" id="GO:0015188">
    <property type="term" value="F:L-isoleucine transmembrane transporter activity"/>
    <property type="evidence" value="ECO:0007669"/>
    <property type="project" value="TreeGrafter"/>
</dbReference>
<dbReference type="GO" id="GO:0015190">
    <property type="term" value="F:L-leucine transmembrane transporter activity"/>
    <property type="evidence" value="ECO:0007669"/>
    <property type="project" value="TreeGrafter"/>
</dbReference>
<name>A0AAX2LI20_STRSZ</name>
<feature type="transmembrane region" description="Helical" evidence="9">
    <location>
        <begin position="296"/>
        <end position="318"/>
    </location>
</feature>
<dbReference type="PANTHER" id="PTHR30588:SF0">
    <property type="entry name" value="BRANCHED-CHAIN AMINO ACID PERMEASE BRNQ"/>
    <property type="match status" value="1"/>
</dbReference>
<evidence type="ECO:0000313" key="10">
    <source>
        <dbReference type="EMBL" id="SUO81567.1"/>
    </source>
</evidence>
<dbReference type="RefSeq" id="WP_111678529.1">
    <property type="nucleotide sequence ID" value="NZ_CP065054.1"/>
</dbReference>
<evidence type="ECO:0000313" key="11">
    <source>
        <dbReference type="Proteomes" id="UP000255476"/>
    </source>
</evidence>
<feature type="transmembrane region" description="Helical" evidence="9">
    <location>
        <begin position="189"/>
        <end position="217"/>
    </location>
</feature>
<feature type="transmembrane region" description="Helical" evidence="9">
    <location>
        <begin position="7"/>
        <end position="26"/>
    </location>
</feature>
<keyword evidence="4" id="KW-1003">Cell membrane</keyword>
<feature type="transmembrane region" description="Helical" evidence="9">
    <location>
        <begin position="229"/>
        <end position="251"/>
    </location>
</feature>
<evidence type="ECO:0000256" key="1">
    <source>
        <dbReference type="ARBA" id="ARBA00004651"/>
    </source>
</evidence>
<dbReference type="GO" id="GO:0005304">
    <property type="term" value="F:L-valine transmembrane transporter activity"/>
    <property type="evidence" value="ECO:0007669"/>
    <property type="project" value="TreeGrafter"/>
</dbReference>
<evidence type="ECO:0000256" key="4">
    <source>
        <dbReference type="ARBA" id="ARBA00022475"/>
    </source>
</evidence>
<dbReference type="GO" id="GO:0015820">
    <property type="term" value="P:L-leucine transport"/>
    <property type="evidence" value="ECO:0007669"/>
    <property type="project" value="TreeGrafter"/>
</dbReference>
<dbReference type="GO" id="GO:0005886">
    <property type="term" value="C:plasma membrane"/>
    <property type="evidence" value="ECO:0007669"/>
    <property type="project" value="UniProtKB-SubCell"/>
</dbReference>
<comment type="similarity">
    <text evidence="2 9">Belongs to the branched chain amino acid transporter family.</text>
</comment>
<comment type="caution">
    <text evidence="10">The sequence shown here is derived from an EMBL/GenBank/DDBJ whole genome shotgun (WGS) entry which is preliminary data.</text>
</comment>
<keyword evidence="8 9" id="KW-0472">Membrane</keyword>
<feature type="transmembrane region" description="Helical" evidence="9">
    <location>
        <begin position="429"/>
        <end position="450"/>
    </location>
</feature>
<evidence type="ECO:0000256" key="5">
    <source>
        <dbReference type="ARBA" id="ARBA00022692"/>
    </source>
</evidence>
<evidence type="ECO:0000256" key="3">
    <source>
        <dbReference type="ARBA" id="ARBA00022448"/>
    </source>
</evidence>
<accession>A0AAX2LI20</accession>
<dbReference type="InterPro" id="IPR004685">
    <property type="entry name" value="Brnchd-chn_aa_trnsp_Livcs"/>
</dbReference>
<evidence type="ECO:0000256" key="6">
    <source>
        <dbReference type="ARBA" id="ARBA00022970"/>
    </source>
</evidence>
<feature type="transmembrane region" description="Helical" evidence="9">
    <location>
        <begin position="330"/>
        <end position="353"/>
    </location>
</feature>
<gene>
    <name evidence="10" type="primary">brnQ_2</name>
    <name evidence="10" type="ORF">NCTC7023_00902</name>
</gene>
<dbReference type="GeneID" id="83705535"/>
<organism evidence="10 11">
    <name type="scientific">Streptococcus equi subsp. zooepidemicus</name>
    <dbReference type="NCBI Taxonomy" id="40041"/>
    <lineage>
        <taxon>Bacteria</taxon>
        <taxon>Bacillati</taxon>
        <taxon>Bacillota</taxon>
        <taxon>Bacilli</taxon>
        <taxon>Lactobacillales</taxon>
        <taxon>Streptococcaceae</taxon>
        <taxon>Streptococcus</taxon>
    </lineage>
</organism>
<proteinExistence type="inferred from homology"/>
<sequence>MKEKNVYIVIGFMLFALFFGAANLIYPAFLGIYSGQNIPWSIIGFCLTGVSLPLLGVIAVARSGSDDVESLARPISKWYAILYSSILYLSIGPFFAIPRTGATSFSVGIAPILGDSVINKAIYAVLFFGLSYFLAIRPNKLAESIGKFLTPTLLVVITILIIASFVHPAGGYGEAFNAGAGINNAFKDVPFIAGLIQGYGTMDALASLVFAILVIEATKQFGAKTDQEITKITLISGAIAILLLAFVYIFVGRIGATSQSLFPFVDGHFTLNNSAVNGGQILSHASRFYLGSIGQAFLAIVIFLACLTTSTGLITSSAEYFHKLAPRVSHVAWATLFTLVSAFFYFGGLSVIINWSSPVLYLLYPLTVDLIVLVLIQKSFGNAPLVYRTTIGLTIIPALYDALATLSQLTKLFTLPDGLSYFFEKLVPLGQFSMGWISFSILGFVLGLIISKAKAPHLTASGH</sequence>
<keyword evidence="6 9" id="KW-0029">Amino-acid transport</keyword>
<dbReference type="NCBIfam" id="TIGR00796">
    <property type="entry name" value="livcs"/>
    <property type="match status" value="1"/>
</dbReference>
<comment type="subcellular location">
    <subcellularLocation>
        <location evidence="1 9">Cell membrane</location>
        <topology evidence="1 9">Multi-pass membrane protein</topology>
    </subcellularLocation>
</comment>
<dbReference type="Pfam" id="PF05525">
    <property type="entry name" value="Branch_AA_trans"/>
    <property type="match status" value="1"/>
</dbReference>
<feature type="transmembrane region" description="Helical" evidence="9">
    <location>
        <begin position="78"/>
        <end position="97"/>
    </location>
</feature>
<evidence type="ECO:0000256" key="9">
    <source>
        <dbReference type="RuleBase" id="RU362122"/>
    </source>
</evidence>
<keyword evidence="3 9" id="KW-0813">Transport</keyword>
<feature type="transmembrane region" description="Helical" evidence="9">
    <location>
        <begin position="148"/>
        <end position="169"/>
    </location>
</feature>
<comment type="function">
    <text evidence="9">Component of the transport system for branched-chain amino acids.</text>
</comment>
<evidence type="ECO:0000256" key="2">
    <source>
        <dbReference type="ARBA" id="ARBA00008540"/>
    </source>
</evidence>
<dbReference type="GO" id="GO:0015818">
    <property type="term" value="P:isoleucine transport"/>
    <property type="evidence" value="ECO:0007669"/>
    <property type="project" value="TreeGrafter"/>
</dbReference>
<evidence type="ECO:0000256" key="8">
    <source>
        <dbReference type="ARBA" id="ARBA00023136"/>
    </source>
</evidence>
<dbReference type="EMBL" id="UHHT01000001">
    <property type="protein sequence ID" value="SUO81567.1"/>
    <property type="molecule type" value="Genomic_DNA"/>
</dbReference>